<dbReference type="Gene3D" id="3.50.50.60">
    <property type="entry name" value="FAD/NAD(P)-binding domain"/>
    <property type="match status" value="2"/>
</dbReference>
<dbReference type="GO" id="GO:0050661">
    <property type="term" value="F:NADP binding"/>
    <property type="evidence" value="ECO:0007669"/>
    <property type="project" value="InterPro"/>
</dbReference>
<accession>A0A5J4ZVF1</accession>
<dbReference type="AlphaFoldDB" id="A0A5J4ZVF1"/>
<keyword evidence="9" id="KW-1185">Reference proteome</keyword>
<dbReference type="Proteomes" id="UP000325577">
    <property type="component" value="Linkage Group LG5"/>
</dbReference>
<dbReference type="InterPro" id="IPR020946">
    <property type="entry name" value="Flavin_mOase-like"/>
</dbReference>
<sequence>MRPVTPRSVAVIGTGAGGLVAARELRREGHKVVVFEREDKVGGTWVYNPVIESDPLGIDPSRKVVHSSLYASLRTNLPREVMGFREYPFVATNKTQRDPRRFPGHREVFEYLNDYVSEFGLNELVRFGTEVSYVGLVEEGKWKVRLRIGEDRVDEIYDAVVVCNGHYTEPRIAEIPGIDVWPGKQIHSHNYRVPEPFRDQVVILIGSSASAADISRDIAAVAKEVHIASRSVKKDGTLGKLPGYENMWLHSMIENVHEDGTVVFKDGGAVCADVILHCTGYKYYFPFLDTSGIVAVDDNRVGPLYKHIFPPFLAPGLSFVGLPLKVVPFLLFECQSKWIAGVLSGRLVLPSPEEMLADVEAFYLTLEASGVPKRYTHNLADYRFKYVDWLAAECGCPPVEEWRKEMFLEASKNKLVRPETYRDEWDDHHLVSQAHEDFGKYLSNGDLGEIIPQYLQQNLKI</sequence>
<dbReference type="EC" id="1.-.-.-" evidence="7"/>
<evidence type="ECO:0000256" key="5">
    <source>
        <dbReference type="ARBA" id="ARBA00023002"/>
    </source>
</evidence>
<dbReference type="OrthoDB" id="66881at2759"/>
<evidence type="ECO:0000256" key="4">
    <source>
        <dbReference type="ARBA" id="ARBA00022857"/>
    </source>
</evidence>
<gene>
    <name evidence="8" type="ORF">F0562_012812</name>
</gene>
<evidence type="ECO:0000313" key="8">
    <source>
        <dbReference type="EMBL" id="KAA8521874.1"/>
    </source>
</evidence>
<evidence type="ECO:0000256" key="7">
    <source>
        <dbReference type="RuleBase" id="RU361177"/>
    </source>
</evidence>
<keyword evidence="4" id="KW-0521">NADP</keyword>
<reference evidence="8 9" key="1">
    <citation type="submission" date="2019-09" db="EMBL/GenBank/DDBJ databases">
        <title>A chromosome-level genome assembly of the Chinese tupelo Nyssa sinensis.</title>
        <authorList>
            <person name="Yang X."/>
            <person name="Kang M."/>
            <person name="Yang Y."/>
            <person name="Xiong H."/>
            <person name="Wang M."/>
            <person name="Zhang Z."/>
            <person name="Wang Z."/>
            <person name="Wu H."/>
            <person name="Ma T."/>
            <person name="Liu J."/>
            <person name="Xi Z."/>
        </authorList>
    </citation>
    <scope>NUCLEOTIDE SEQUENCE [LARGE SCALE GENOMIC DNA]</scope>
    <source>
        <strain evidence="8">J267</strain>
        <tissue evidence="8">Leaf</tissue>
    </source>
</reference>
<dbReference type="PRINTS" id="PR00370">
    <property type="entry name" value="FMOXYGENASE"/>
</dbReference>
<evidence type="ECO:0000256" key="1">
    <source>
        <dbReference type="ARBA" id="ARBA00009183"/>
    </source>
</evidence>
<dbReference type="SUPFAM" id="SSF51905">
    <property type="entry name" value="FAD/NAD(P)-binding domain"/>
    <property type="match status" value="2"/>
</dbReference>
<evidence type="ECO:0000256" key="6">
    <source>
        <dbReference type="ARBA" id="ARBA00023033"/>
    </source>
</evidence>
<evidence type="ECO:0000313" key="9">
    <source>
        <dbReference type="Proteomes" id="UP000325577"/>
    </source>
</evidence>
<evidence type="ECO:0000256" key="2">
    <source>
        <dbReference type="ARBA" id="ARBA00022630"/>
    </source>
</evidence>
<keyword evidence="3 7" id="KW-0274">FAD</keyword>
<dbReference type="Pfam" id="PF00743">
    <property type="entry name" value="FMO-like"/>
    <property type="match status" value="2"/>
</dbReference>
<dbReference type="GO" id="GO:0050660">
    <property type="term" value="F:flavin adenine dinucleotide binding"/>
    <property type="evidence" value="ECO:0007669"/>
    <property type="project" value="InterPro"/>
</dbReference>
<dbReference type="GO" id="GO:0004499">
    <property type="term" value="F:N,N-dimethylaniline monooxygenase activity"/>
    <property type="evidence" value="ECO:0007669"/>
    <property type="project" value="InterPro"/>
</dbReference>
<keyword evidence="6 7" id="KW-0503">Monooxygenase</keyword>
<dbReference type="EMBL" id="CM018048">
    <property type="protein sequence ID" value="KAA8521874.1"/>
    <property type="molecule type" value="Genomic_DNA"/>
</dbReference>
<dbReference type="InterPro" id="IPR036188">
    <property type="entry name" value="FAD/NAD-bd_sf"/>
</dbReference>
<comment type="cofactor">
    <cofactor evidence="7">
        <name>FAD</name>
        <dbReference type="ChEBI" id="CHEBI:57692"/>
    </cofactor>
</comment>
<dbReference type="InterPro" id="IPR050346">
    <property type="entry name" value="FMO-like"/>
</dbReference>
<name>A0A5J4ZVF1_9ASTE</name>
<keyword evidence="2 7" id="KW-0285">Flavoprotein</keyword>
<dbReference type="PIRSF" id="PIRSF000332">
    <property type="entry name" value="FMO"/>
    <property type="match status" value="1"/>
</dbReference>
<dbReference type="FunFam" id="3.50.50.60:FF:000099">
    <property type="entry name" value="Flavin-containing monooxygenase"/>
    <property type="match status" value="1"/>
</dbReference>
<keyword evidence="5 7" id="KW-0560">Oxidoreductase</keyword>
<comment type="similarity">
    <text evidence="1 7">Belongs to the FMO family.</text>
</comment>
<proteinExistence type="inferred from homology"/>
<dbReference type="PANTHER" id="PTHR23023">
    <property type="entry name" value="DIMETHYLANILINE MONOOXYGENASE"/>
    <property type="match status" value="1"/>
</dbReference>
<protein>
    <recommendedName>
        <fullName evidence="7">Flavin-containing monooxygenase</fullName>
        <ecNumber evidence="7">1.-.-.-</ecNumber>
    </recommendedName>
</protein>
<dbReference type="InterPro" id="IPR000960">
    <property type="entry name" value="Flavin_mOase"/>
</dbReference>
<evidence type="ECO:0000256" key="3">
    <source>
        <dbReference type="ARBA" id="ARBA00022827"/>
    </source>
</evidence>
<organism evidence="8 9">
    <name type="scientific">Nyssa sinensis</name>
    <dbReference type="NCBI Taxonomy" id="561372"/>
    <lineage>
        <taxon>Eukaryota</taxon>
        <taxon>Viridiplantae</taxon>
        <taxon>Streptophyta</taxon>
        <taxon>Embryophyta</taxon>
        <taxon>Tracheophyta</taxon>
        <taxon>Spermatophyta</taxon>
        <taxon>Magnoliopsida</taxon>
        <taxon>eudicotyledons</taxon>
        <taxon>Gunneridae</taxon>
        <taxon>Pentapetalae</taxon>
        <taxon>asterids</taxon>
        <taxon>Cornales</taxon>
        <taxon>Nyssaceae</taxon>
        <taxon>Nyssa</taxon>
    </lineage>
</organism>